<dbReference type="AlphaFoldDB" id="A0A9D2NCK8"/>
<keyword evidence="1" id="KW-0472">Membrane</keyword>
<accession>A0A9D2NCK8</accession>
<keyword evidence="1" id="KW-0812">Transmembrane</keyword>
<evidence type="ECO:0000256" key="1">
    <source>
        <dbReference type="SAM" id="Phobius"/>
    </source>
</evidence>
<protein>
    <submittedName>
        <fullName evidence="2">Uncharacterized protein</fullName>
    </submittedName>
</protein>
<reference evidence="2" key="1">
    <citation type="journal article" date="2021" name="PeerJ">
        <title>Extensive microbial diversity within the chicken gut microbiome revealed by metagenomics and culture.</title>
        <authorList>
            <person name="Gilroy R."/>
            <person name="Ravi A."/>
            <person name="Getino M."/>
            <person name="Pursley I."/>
            <person name="Horton D.L."/>
            <person name="Alikhan N.F."/>
            <person name="Baker D."/>
            <person name="Gharbi K."/>
            <person name="Hall N."/>
            <person name="Watson M."/>
            <person name="Adriaenssens E.M."/>
            <person name="Foster-Nyarko E."/>
            <person name="Jarju S."/>
            <person name="Secka A."/>
            <person name="Antonio M."/>
            <person name="Oren A."/>
            <person name="Chaudhuri R.R."/>
            <person name="La Ragione R."/>
            <person name="Hildebrand F."/>
            <person name="Pallen M.J."/>
        </authorList>
    </citation>
    <scope>NUCLEOTIDE SEQUENCE</scope>
    <source>
        <strain evidence="2">USAMLcec2-132</strain>
    </source>
</reference>
<dbReference type="Proteomes" id="UP000823891">
    <property type="component" value="Unassembled WGS sequence"/>
</dbReference>
<dbReference type="EMBL" id="DWWS01000006">
    <property type="protein sequence ID" value="HJC22298.1"/>
    <property type="molecule type" value="Genomic_DNA"/>
</dbReference>
<reference evidence="2" key="2">
    <citation type="submission" date="2021-04" db="EMBL/GenBank/DDBJ databases">
        <authorList>
            <person name="Gilroy R."/>
        </authorList>
    </citation>
    <scope>NUCLEOTIDE SEQUENCE</scope>
    <source>
        <strain evidence="2">USAMLcec2-132</strain>
    </source>
</reference>
<gene>
    <name evidence="2" type="ORF">H9761_01165</name>
</gene>
<keyword evidence="1" id="KW-1133">Transmembrane helix</keyword>
<sequence>MVIEENKKGLRIRMPAGARAFVFSFGSGGPFFSRIVFHIPLVSGKIEKTKRRIAECGPDRSVHLTFPQNRREL</sequence>
<organism evidence="2 3">
    <name type="scientific">Candidatus Eisenbergiella merdavium</name>
    <dbReference type="NCBI Taxonomy" id="2838551"/>
    <lineage>
        <taxon>Bacteria</taxon>
        <taxon>Bacillati</taxon>
        <taxon>Bacillota</taxon>
        <taxon>Clostridia</taxon>
        <taxon>Lachnospirales</taxon>
        <taxon>Lachnospiraceae</taxon>
        <taxon>Eisenbergiella</taxon>
    </lineage>
</organism>
<proteinExistence type="predicted"/>
<name>A0A9D2NCK8_9FIRM</name>
<evidence type="ECO:0000313" key="3">
    <source>
        <dbReference type="Proteomes" id="UP000823891"/>
    </source>
</evidence>
<evidence type="ECO:0000313" key="2">
    <source>
        <dbReference type="EMBL" id="HJC22298.1"/>
    </source>
</evidence>
<feature type="transmembrane region" description="Helical" evidence="1">
    <location>
        <begin position="20"/>
        <end position="42"/>
    </location>
</feature>
<comment type="caution">
    <text evidence="2">The sequence shown here is derived from an EMBL/GenBank/DDBJ whole genome shotgun (WGS) entry which is preliminary data.</text>
</comment>